<evidence type="ECO:0000313" key="2">
    <source>
        <dbReference type="Proteomes" id="UP000267585"/>
    </source>
</evidence>
<protein>
    <submittedName>
        <fullName evidence="1">SGNH/GDSL hydrolase family protein</fullName>
    </submittedName>
</protein>
<accession>A0A430K6U7</accession>
<reference evidence="1 2" key="1">
    <citation type="submission" date="2018-11" db="EMBL/GenBank/DDBJ databases">
        <title>Arenibacter aquaticus sp.nov., a marine bacterium isolated from surface seawater in the South China Sea.</title>
        <authorList>
            <person name="Guo J."/>
            <person name="Sun J."/>
        </authorList>
    </citation>
    <scope>NUCLEOTIDE SEQUENCE [LARGE SCALE GENOMIC DNA]</scope>
    <source>
        <strain evidence="1 2">GUO666</strain>
    </source>
</reference>
<dbReference type="InterPro" id="IPR036514">
    <property type="entry name" value="SGNH_hydro_sf"/>
</dbReference>
<dbReference type="CDD" id="cd00229">
    <property type="entry name" value="SGNH_hydrolase"/>
    <property type="match status" value="1"/>
</dbReference>
<name>A0A430K6U7_9FLAO</name>
<dbReference type="AlphaFoldDB" id="A0A430K6U7"/>
<dbReference type="GO" id="GO:0016788">
    <property type="term" value="F:hydrolase activity, acting on ester bonds"/>
    <property type="evidence" value="ECO:0007669"/>
    <property type="project" value="UniProtKB-ARBA"/>
</dbReference>
<keyword evidence="2" id="KW-1185">Reference proteome</keyword>
<proteinExistence type="predicted"/>
<organism evidence="1 2">
    <name type="scientific">Arenibacter aquaticus</name>
    <dbReference type="NCBI Taxonomy" id="2489054"/>
    <lineage>
        <taxon>Bacteria</taxon>
        <taxon>Pseudomonadati</taxon>
        <taxon>Bacteroidota</taxon>
        <taxon>Flavobacteriia</taxon>
        <taxon>Flavobacteriales</taxon>
        <taxon>Flavobacteriaceae</taxon>
        <taxon>Arenibacter</taxon>
    </lineage>
</organism>
<dbReference type="EMBL" id="RQPJ01000002">
    <property type="protein sequence ID" value="RTE54783.1"/>
    <property type="molecule type" value="Genomic_DNA"/>
</dbReference>
<comment type="caution">
    <text evidence="1">The sequence shown here is derived from an EMBL/GenBank/DDBJ whole genome shotgun (WGS) entry which is preliminary data.</text>
</comment>
<dbReference type="Proteomes" id="UP000267585">
    <property type="component" value="Unassembled WGS sequence"/>
</dbReference>
<keyword evidence="1" id="KW-0378">Hydrolase</keyword>
<dbReference type="Gene3D" id="3.40.50.1110">
    <property type="entry name" value="SGNH hydrolase"/>
    <property type="match status" value="1"/>
</dbReference>
<sequence length="503" mass="57058">MRRVVVIGDSSMWGQGLREDQKYAFLYVEKLREQGFDYELDPKDFLAHSGAIIGDFGPEALTSEGLPKLLATSNRTDHSQLAPEVPTDYPSIYKQVADISDPESVSLLVMNGGMNDVGMMSAVNTDAEHFRKNVHKNIRQVAKTRLKKLMERIVKTLPNAQIVFVGYYPALGPKSRLPMQFYQLVGAASGLVGNIGVIPAFLLANDKIEDFKRQALELHQGFQVQASLQIAEFNSINKTDVLFCYSGFEEKNAIYGSGVSFVFAPLDSSDPIVHEGRRVYCRIAYDFDTTHLNDTVLSFDMEELSKEEIAYVICTQAYLLHPNEQGAKRYAKSMEKIVTPYIKFSLRESLSQITNGQLSIRQATSKFRFHKHAVTKIKMLRELCWLHTIIVQFDLNLQVAPSDPDIFPSEGLFDLGWGQERLQLSLLGPNTHFSKYAIMECHGERKMNEITQFQIFLPLINPTIVFRLNLKLFANGYELARSELAHDSFVKRGDFLTWRVMIN</sequence>
<evidence type="ECO:0000313" key="1">
    <source>
        <dbReference type="EMBL" id="RTE54783.1"/>
    </source>
</evidence>
<dbReference type="OrthoDB" id="2751633at2"/>
<dbReference type="RefSeq" id="WP_126161514.1">
    <property type="nucleotide sequence ID" value="NZ_RQPJ01000002.1"/>
</dbReference>
<gene>
    <name evidence="1" type="ORF">EHW67_06345</name>
</gene>
<dbReference type="SUPFAM" id="SSF52266">
    <property type="entry name" value="SGNH hydrolase"/>
    <property type="match status" value="1"/>
</dbReference>